<accession>A0ABN8R449</accession>
<proteinExistence type="predicted"/>
<evidence type="ECO:0000313" key="3">
    <source>
        <dbReference type="Proteomes" id="UP001159427"/>
    </source>
</evidence>
<evidence type="ECO:0000313" key="2">
    <source>
        <dbReference type="EMBL" id="CAH3174114.1"/>
    </source>
</evidence>
<name>A0ABN8R449_9CNID</name>
<reference evidence="2 3" key="1">
    <citation type="submission" date="2022-05" db="EMBL/GenBank/DDBJ databases">
        <authorList>
            <consortium name="Genoscope - CEA"/>
            <person name="William W."/>
        </authorList>
    </citation>
    <scope>NUCLEOTIDE SEQUENCE [LARGE SCALE GENOMIC DNA]</scope>
</reference>
<keyword evidence="3" id="KW-1185">Reference proteome</keyword>
<protein>
    <recommendedName>
        <fullName evidence="1">WSC domain-containing protein</fullName>
    </recommendedName>
</protein>
<dbReference type="Proteomes" id="UP001159427">
    <property type="component" value="Unassembled WGS sequence"/>
</dbReference>
<dbReference type="EMBL" id="CALNXI010001648">
    <property type="protein sequence ID" value="CAH3174114.1"/>
    <property type="molecule type" value="Genomic_DNA"/>
</dbReference>
<organism evidence="2 3">
    <name type="scientific">Porites evermanni</name>
    <dbReference type="NCBI Taxonomy" id="104178"/>
    <lineage>
        <taxon>Eukaryota</taxon>
        <taxon>Metazoa</taxon>
        <taxon>Cnidaria</taxon>
        <taxon>Anthozoa</taxon>
        <taxon>Hexacorallia</taxon>
        <taxon>Scleractinia</taxon>
        <taxon>Fungiina</taxon>
        <taxon>Poritidae</taxon>
        <taxon>Porites</taxon>
    </lineage>
</organism>
<feature type="non-terminal residue" evidence="2">
    <location>
        <position position="1"/>
    </location>
</feature>
<sequence>GFVGLGCWRLPENDTVVAISLEGSHNGLEGLYWDRANSVTQCAAVAKDKGYEYFAIRNGGECLSGRNLYSGYKEHGELDECFDGEGGHDAMNV</sequence>
<feature type="domain" description="WSC" evidence="1">
    <location>
        <begin position="24"/>
        <end position="81"/>
    </location>
</feature>
<evidence type="ECO:0000259" key="1">
    <source>
        <dbReference type="Pfam" id="PF01822"/>
    </source>
</evidence>
<gene>
    <name evidence="2" type="ORF">PEVE_00009374</name>
</gene>
<dbReference type="InterPro" id="IPR002889">
    <property type="entry name" value="WSC_carb-bd"/>
</dbReference>
<comment type="caution">
    <text evidence="2">The sequence shown here is derived from an EMBL/GenBank/DDBJ whole genome shotgun (WGS) entry which is preliminary data.</text>
</comment>
<dbReference type="Pfam" id="PF01822">
    <property type="entry name" value="WSC"/>
    <property type="match status" value="1"/>
</dbReference>